<sequence length="120" mass="13642">MDDGEYPPCPFCQSMDVVSVLDWHEGSVIPCVPIRQVGVEHTDHKGNTYFQLLDVYDVSRKIKSDIKKVLEELVYCLYDGAQYTNTLNNTIHFECIVPGDLLDKARTIIGWDFPETTDGD</sequence>
<name>A0A0F9JA95_9ZZZZ</name>
<comment type="caution">
    <text evidence="1">The sequence shown here is derived from an EMBL/GenBank/DDBJ whole genome shotgun (WGS) entry which is preliminary data.</text>
</comment>
<accession>A0A0F9JA95</accession>
<proteinExistence type="predicted"/>
<evidence type="ECO:0000313" key="1">
    <source>
        <dbReference type="EMBL" id="KKL96022.1"/>
    </source>
</evidence>
<organism evidence="1">
    <name type="scientific">marine sediment metagenome</name>
    <dbReference type="NCBI Taxonomy" id="412755"/>
    <lineage>
        <taxon>unclassified sequences</taxon>
        <taxon>metagenomes</taxon>
        <taxon>ecological metagenomes</taxon>
    </lineage>
</organism>
<reference evidence="1" key="1">
    <citation type="journal article" date="2015" name="Nature">
        <title>Complex archaea that bridge the gap between prokaryotes and eukaryotes.</title>
        <authorList>
            <person name="Spang A."/>
            <person name="Saw J.H."/>
            <person name="Jorgensen S.L."/>
            <person name="Zaremba-Niedzwiedzka K."/>
            <person name="Martijn J."/>
            <person name="Lind A.E."/>
            <person name="van Eijk R."/>
            <person name="Schleper C."/>
            <person name="Guy L."/>
            <person name="Ettema T.J."/>
        </authorList>
    </citation>
    <scope>NUCLEOTIDE SEQUENCE</scope>
</reference>
<dbReference type="EMBL" id="LAZR01018540">
    <property type="protein sequence ID" value="KKL96022.1"/>
    <property type="molecule type" value="Genomic_DNA"/>
</dbReference>
<protein>
    <submittedName>
        <fullName evidence="1">Uncharacterized protein</fullName>
    </submittedName>
</protein>
<dbReference type="AlphaFoldDB" id="A0A0F9JA95"/>
<gene>
    <name evidence="1" type="ORF">LCGC14_1848600</name>
</gene>